<dbReference type="Proteomes" id="UP000790377">
    <property type="component" value="Unassembled WGS sequence"/>
</dbReference>
<sequence length="261" mass="30406">STQNTRIERLWVEVGSQFVRRWRAFFTRLERLHGLKIDKSEHLWLLHKLFLDAINNDCDEFREEWNLHPITGSQTNNKSPQDIRLLGQATLGIYEQDECEGVHPDTINRYYGTHGTQSVHHQNETGAGHPPDEVESDNDDMGPITEKITNDQWTEVRHEGVIVPEYNSPFSIADEIRFFEVLGQVVEQNIVPPGYHLLDDEQTNEDRSMIEILQVGRRNNKQLYISLEDPVWQYRAQLWVQALSVLIVFEEGGHFNGEYNI</sequence>
<accession>A0ACB7ZVL5</accession>
<protein>
    <submittedName>
        <fullName evidence="1">Uncharacterized protein</fullName>
    </submittedName>
</protein>
<keyword evidence="2" id="KW-1185">Reference proteome</keyword>
<evidence type="ECO:0000313" key="2">
    <source>
        <dbReference type="Proteomes" id="UP000790377"/>
    </source>
</evidence>
<name>A0ACB7ZVL5_9AGAM</name>
<gene>
    <name evidence="1" type="ORF">BJ138DRAFT_1019195</name>
</gene>
<reference evidence="1" key="1">
    <citation type="journal article" date="2021" name="New Phytol.">
        <title>Evolutionary innovations through gain and loss of genes in the ectomycorrhizal Boletales.</title>
        <authorList>
            <person name="Wu G."/>
            <person name="Miyauchi S."/>
            <person name="Morin E."/>
            <person name="Kuo A."/>
            <person name="Drula E."/>
            <person name="Varga T."/>
            <person name="Kohler A."/>
            <person name="Feng B."/>
            <person name="Cao Y."/>
            <person name="Lipzen A."/>
            <person name="Daum C."/>
            <person name="Hundley H."/>
            <person name="Pangilinan J."/>
            <person name="Johnson J."/>
            <person name="Barry K."/>
            <person name="LaButti K."/>
            <person name="Ng V."/>
            <person name="Ahrendt S."/>
            <person name="Min B."/>
            <person name="Choi I.G."/>
            <person name="Park H."/>
            <person name="Plett J.M."/>
            <person name="Magnuson J."/>
            <person name="Spatafora J.W."/>
            <person name="Nagy L.G."/>
            <person name="Henrissat B."/>
            <person name="Grigoriev I.V."/>
            <person name="Yang Z.L."/>
            <person name="Xu J."/>
            <person name="Martin F.M."/>
        </authorList>
    </citation>
    <scope>NUCLEOTIDE SEQUENCE</scope>
    <source>
        <strain evidence="1">ATCC 28755</strain>
    </source>
</reference>
<dbReference type="EMBL" id="MU268490">
    <property type="protein sequence ID" value="KAH7904393.1"/>
    <property type="molecule type" value="Genomic_DNA"/>
</dbReference>
<feature type="non-terminal residue" evidence="1">
    <location>
        <position position="1"/>
    </location>
</feature>
<proteinExistence type="predicted"/>
<comment type="caution">
    <text evidence="1">The sequence shown here is derived from an EMBL/GenBank/DDBJ whole genome shotgun (WGS) entry which is preliminary data.</text>
</comment>
<evidence type="ECO:0000313" key="1">
    <source>
        <dbReference type="EMBL" id="KAH7904393.1"/>
    </source>
</evidence>
<organism evidence="1 2">
    <name type="scientific">Hygrophoropsis aurantiaca</name>
    <dbReference type="NCBI Taxonomy" id="72124"/>
    <lineage>
        <taxon>Eukaryota</taxon>
        <taxon>Fungi</taxon>
        <taxon>Dikarya</taxon>
        <taxon>Basidiomycota</taxon>
        <taxon>Agaricomycotina</taxon>
        <taxon>Agaricomycetes</taxon>
        <taxon>Agaricomycetidae</taxon>
        <taxon>Boletales</taxon>
        <taxon>Coniophorineae</taxon>
        <taxon>Hygrophoropsidaceae</taxon>
        <taxon>Hygrophoropsis</taxon>
    </lineage>
</organism>